<dbReference type="InterPro" id="IPR000276">
    <property type="entry name" value="GPCR_Rhodpsn"/>
</dbReference>
<evidence type="ECO:0000256" key="2">
    <source>
        <dbReference type="ARBA" id="ARBA00022475"/>
    </source>
</evidence>
<comment type="caution">
    <text evidence="8">The sequence shown here is derived from an EMBL/GenBank/DDBJ whole genome shotgun (WGS) entry which is preliminary data.</text>
</comment>
<dbReference type="PANTHER" id="PTHR22750">
    <property type="entry name" value="G-PROTEIN COUPLED RECEPTOR"/>
    <property type="match status" value="1"/>
</dbReference>
<protein>
    <recommendedName>
        <fullName evidence="7">G-protein coupled receptors family 1 profile domain-containing protein</fullName>
    </recommendedName>
</protein>
<comment type="subcellular location">
    <subcellularLocation>
        <location evidence="1">Cell membrane</location>
        <topology evidence="1">Multi-pass membrane protein</topology>
    </subcellularLocation>
</comment>
<keyword evidence="9" id="KW-1185">Reference proteome</keyword>
<evidence type="ECO:0000256" key="1">
    <source>
        <dbReference type="ARBA" id="ARBA00004651"/>
    </source>
</evidence>
<evidence type="ECO:0000256" key="3">
    <source>
        <dbReference type="ARBA" id="ARBA00022692"/>
    </source>
</evidence>
<accession>A0ABN8MAM6</accession>
<keyword evidence="2" id="KW-1003">Cell membrane</keyword>
<dbReference type="CDD" id="cd00637">
    <property type="entry name" value="7tm_classA_rhodopsin-like"/>
    <property type="match status" value="1"/>
</dbReference>
<evidence type="ECO:0000313" key="8">
    <source>
        <dbReference type="EMBL" id="CAH3026702.1"/>
    </source>
</evidence>
<feature type="domain" description="G-protein coupled receptors family 1 profile" evidence="7">
    <location>
        <begin position="1"/>
        <end position="163"/>
    </location>
</feature>
<dbReference type="InterPro" id="IPR017452">
    <property type="entry name" value="GPCR_Rhodpsn_7TM"/>
</dbReference>
<gene>
    <name evidence="8" type="ORF">PEVE_00029700</name>
</gene>
<feature type="transmembrane region" description="Helical" evidence="6">
    <location>
        <begin position="49"/>
        <end position="74"/>
    </location>
</feature>
<dbReference type="PRINTS" id="PR00237">
    <property type="entry name" value="GPCRRHODOPSN"/>
</dbReference>
<feature type="non-terminal residue" evidence="8">
    <location>
        <position position="1"/>
    </location>
</feature>
<reference evidence="8 9" key="1">
    <citation type="submission" date="2022-05" db="EMBL/GenBank/DDBJ databases">
        <authorList>
            <consortium name="Genoscope - CEA"/>
            <person name="William W."/>
        </authorList>
    </citation>
    <scope>NUCLEOTIDE SEQUENCE [LARGE SCALE GENOMIC DNA]</scope>
</reference>
<evidence type="ECO:0000313" key="9">
    <source>
        <dbReference type="Proteomes" id="UP001159427"/>
    </source>
</evidence>
<evidence type="ECO:0000256" key="5">
    <source>
        <dbReference type="ARBA" id="ARBA00023136"/>
    </source>
</evidence>
<dbReference type="Gene3D" id="1.20.1070.10">
    <property type="entry name" value="Rhodopsin 7-helix transmembrane proteins"/>
    <property type="match status" value="1"/>
</dbReference>
<feature type="transmembrane region" description="Helical" evidence="6">
    <location>
        <begin position="20"/>
        <end position="37"/>
    </location>
</feature>
<dbReference type="Pfam" id="PF00001">
    <property type="entry name" value="7tm_1"/>
    <property type="match status" value="1"/>
</dbReference>
<feature type="transmembrane region" description="Helical" evidence="6">
    <location>
        <begin position="145"/>
        <end position="165"/>
    </location>
</feature>
<dbReference type="Proteomes" id="UP001159427">
    <property type="component" value="Unassembled WGS sequence"/>
</dbReference>
<keyword evidence="5 6" id="KW-0472">Membrane</keyword>
<evidence type="ECO:0000259" key="7">
    <source>
        <dbReference type="PROSITE" id="PS50262"/>
    </source>
</evidence>
<feature type="transmembrane region" description="Helical" evidence="6">
    <location>
        <begin position="112"/>
        <end position="133"/>
    </location>
</feature>
<evidence type="ECO:0000256" key="4">
    <source>
        <dbReference type="ARBA" id="ARBA00022989"/>
    </source>
</evidence>
<keyword evidence="4 6" id="KW-1133">Transmembrane helix</keyword>
<dbReference type="EMBL" id="CALNXI010000417">
    <property type="protein sequence ID" value="CAH3026702.1"/>
    <property type="molecule type" value="Genomic_DNA"/>
</dbReference>
<dbReference type="PROSITE" id="PS50262">
    <property type="entry name" value="G_PROTEIN_RECEP_F1_2"/>
    <property type="match status" value="1"/>
</dbReference>
<organism evidence="8 9">
    <name type="scientific">Porites evermanni</name>
    <dbReference type="NCBI Taxonomy" id="104178"/>
    <lineage>
        <taxon>Eukaryota</taxon>
        <taxon>Metazoa</taxon>
        <taxon>Cnidaria</taxon>
        <taxon>Anthozoa</taxon>
        <taxon>Hexacorallia</taxon>
        <taxon>Scleractinia</taxon>
        <taxon>Fungiina</taxon>
        <taxon>Poritidae</taxon>
        <taxon>Porites</taxon>
    </lineage>
</organism>
<keyword evidence="3 6" id="KW-0812">Transmembrane</keyword>
<name>A0ABN8MAM6_9CNID</name>
<sequence length="186" mass="21028">LLALLLQLRYKEVVTLKKTFIAVSVIWVWTIVSTVKTTNYDSKPLAETVWGGAISISLCLAISIFCYTKIYLILRKYQNQVQNLVPQRRPNIAGAAFPLNIARYRRAVSSALWVQIALVVCYLPYSIVAVITIHKDLSSPVFLALTYAGLFTVINSSLNPFLYCWKNRNVKQAMMDTLSKLRFSSS</sequence>
<evidence type="ECO:0000256" key="6">
    <source>
        <dbReference type="SAM" id="Phobius"/>
    </source>
</evidence>
<dbReference type="SUPFAM" id="SSF81321">
    <property type="entry name" value="Family A G protein-coupled receptor-like"/>
    <property type="match status" value="1"/>
</dbReference>
<proteinExistence type="predicted"/>